<protein>
    <recommendedName>
        <fullName evidence="2">Reverse transcriptase domain-containing protein</fullName>
    </recommendedName>
</protein>
<dbReference type="Pfam" id="PF14529">
    <property type="entry name" value="Exo_endo_phos_2"/>
    <property type="match status" value="1"/>
</dbReference>
<dbReference type="InterPro" id="IPR043502">
    <property type="entry name" value="DNA/RNA_pol_sf"/>
</dbReference>
<dbReference type="OMA" id="CGRSACE"/>
<dbReference type="GeneTree" id="ENSGT01060000248530"/>
<accession>A0A9J8BQ78</accession>
<evidence type="ECO:0000313" key="3">
    <source>
        <dbReference type="Ensembl" id="ENSCCRP00000156496.1"/>
    </source>
</evidence>
<dbReference type="InterPro" id="IPR000477">
    <property type="entry name" value="RT_dom"/>
</dbReference>
<feature type="domain" description="Reverse transcriptase" evidence="2">
    <location>
        <begin position="489"/>
        <end position="758"/>
    </location>
</feature>
<organism evidence="3 4">
    <name type="scientific">Cyprinus carpio carpio</name>
    <dbReference type="NCBI Taxonomy" id="630221"/>
    <lineage>
        <taxon>Eukaryota</taxon>
        <taxon>Metazoa</taxon>
        <taxon>Chordata</taxon>
        <taxon>Craniata</taxon>
        <taxon>Vertebrata</taxon>
        <taxon>Euteleostomi</taxon>
        <taxon>Actinopterygii</taxon>
        <taxon>Neopterygii</taxon>
        <taxon>Teleostei</taxon>
        <taxon>Ostariophysi</taxon>
        <taxon>Cypriniformes</taxon>
        <taxon>Cyprinidae</taxon>
        <taxon>Cyprininae</taxon>
        <taxon>Cyprinus</taxon>
    </lineage>
</organism>
<dbReference type="PROSITE" id="PS50878">
    <property type="entry name" value="RT_POL"/>
    <property type="match status" value="1"/>
</dbReference>
<dbReference type="Ensembl" id="ENSCCRT00000131310.1">
    <property type="protein sequence ID" value="ENSCCRP00000156496.1"/>
    <property type="gene ID" value="ENSCCRG00000060788.1"/>
</dbReference>
<evidence type="ECO:0000256" key="1">
    <source>
        <dbReference type="SAM" id="SignalP"/>
    </source>
</evidence>
<keyword evidence="1" id="KW-0732">Signal</keyword>
<dbReference type="InterPro" id="IPR036691">
    <property type="entry name" value="Endo/exonu/phosph_ase_sf"/>
</dbReference>
<sequence>MILSCIMSFLLLHWNARSLIANGQEFKKYITEMGKTPDIMCIQETWLNSSLDFKINGYVVERKDRGNGRGGGCATFIKEGIAYKRTYGNSNAEYVNITIMGIQEVIRITNFYNPCKELSNNILEEVMGDTQGKIIICGDFNAHNGLWGSKKTDNNGEIVDSFIEEHSLVCLNDGKPTRVDIMTGGTSCLDLTIVSAALAGKCTWTVFKDNMGSDHWPVVCEIQKSVQKQNISQCVWGFKQARWKEFHMMCEENFKNIKLEGTVEEEYSKIVGEIIYAAKQYIPLIRSNGKKKKNVPWWTEECTVAIRERNKAFRCLKRLITQDTIVDYQKKRAVARRVIKNAKRKAWQEFCNTIGRETGMHVVWRMIRKMNGINSYKEIPVIEEEGEMNVTNKEKTEVLAKTFAKIHSIENLDEKFLKRRQEISKVYKNVHTKKQGVDNIMDEVFNSFELKIAINNSKNTTPGRDMISYSMLKNLPEVAFKAILDLYNHIWSEGILPKDWKSAIVIPIVKPGKDATKANSYRPIALTSTLCKVMEKMIVRRLSYFLEKKEILTSDQSGFRKKRSTMDALILFENDVKKALLMKEYLIAVFFDIEKAYDTLWREGLLIKLNKIGVGGRMYNWILDFLFERTFQVRIGEEMSTSYDILNGTPQGSVISPILFNLMINDIFEKLNPNIGKALYADDGAVWKRGRNLRSIVKGIQEAIHEVERWSVDWGLKFSVSKTQYMIFTKKKMEQITLKLYDQPLERVSEFKYLGLIFDGKLTWKRHIKKIENKCKGIINCMVAISKYEWGASKRSLLHIYQALIRSSIDYGCTVYGAGSKLEMKKLENIQSKALRICCGAIRSTPLDAIRVEMGEMPLDLRREKMFLMYWVNLQGSERNHHTRTVLKDCWEYKKNGGNRGE</sequence>
<dbReference type="PANTHER" id="PTHR36688:SF2">
    <property type="entry name" value="ENDONUCLEASE_EXONUCLEASE_PHOSPHATASE DOMAIN-CONTAINING PROTEIN"/>
    <property type="match status" value="1"/>
</dbReference>
<evidence type="ECO:0000259" key="2">
    <source>
        <dbReference type="PROSITE" id="PS50878"/>
    </source>
</evidence>
<dbReference type="GO" id="GO:0003824">
    <property type="term" value="F:catalytic activity"/>
    <property type="evidence" value="ECO:0007669"/>
    <property type="project" value="InterPro"/>
</dbReference>
<feature type="signal peptide" evidence="1">
    <location>
        <begin position="1"/>
        <end position="21"/>
    </location>
</feature>
<dbReference type="InterPro" id="IPR005135">
    <property type="entry name" value="Endo/exonuclease/phosphatase"/>
</dbReference>
<dbReference type="CDD" id="cd01650">
    <property type="entry name" value="RT_nLTR_like"/>
    <property type="match status" value="1"/>
</dbReference>
<proteinExistence type="predicted"/>
<dbReference type="Proteomes" id="UP001108240">
    <property type="component" value="Unplaced"/>
</dbReference>
<reference evidence="3" key="2">
    <citation type="submission" date="2025-09" db="UniProtKB">
        <authorList>
            <consortium name="Ensembl"/>
        </authorList>
    </citation>
    <scope>IDENTIFICATION</scope>
</reference>
<dbReference type="InterPro" id="IPR052560">
    <property type="entry name" value="RdDP_mobile_element"/>
</dbReference>
<dbReference type="SUPFAM" id="SSF56672">
    <property type="entry name" value="DNA/RNA polymerases"/>
    <property type="match status" value="1"/>
</dbReference>
<keyword evidence="4" id="KW-1185">Reference proteome</keyword>
<reference evidence="3" key="1">
    <citation type="submission" date="2025-08" db="UniProtKB">
        <authorList>
            <consortium name="Ensembl"/>
        </authorList>
    </citation>
    <scope>IDENTIFICATION</scope>
</reference>
<dbReference type="AlphaFoldDB" id="A0A9J8BQ78"/>
<feature type="chain" id="PRO_5039941007" description="Reverse transcriptase domain-containing protein" evidence="1">
    <location>
        <begin position="22"/>
        <end position="902"/>
    </location>
</feature>
<evidence type="ECO:0000313" key="4">
    <source>
        <dbReference type="Proteomes" id="UP001108240"/>
    </source>
</evidence>
<dbReference type="SUPFAM" id="SSF56219">
    <property type="entry name" value="DNase I-like"/>
    <property type="match status" value="1"/>
</dbReference>
<name>A0A9J8BQ78_CYPCA</name>
<dbReference type="Pfam" id="PF00078">
    <property type="entry name" value="RVT_1"/>
    <property type="match status" value="1"/>
</dbReference>
<dbReference type="Gene3D" id="3.60.10.10">
    <property type="entry name" value="Endonuclease/exonuclease/phosphatase"/>
    <property type="match status" value="1"/>
</dbReference>
<dbReference type="PANTHER" id="PTHR36688">
    <property type="entry name" value="ENDO/EXONUCLEASE/PHOSPHATASE DOMAIN-CONTAINING PROTEIN"/>
    <property type="match status" value="1"/>
</dbReference>